<dbReference type="SUPFAM" id="SSF51278">
    <property type="entry name" value="Urease, beta-subunit"/>
    <property type="match status" value="1"/>
</dbReference>
<comment type="pathway">
    <text evidence="5">Nitrogen metabolism; urea degradation; CO(2) and NH(3) from urea (urease route): step 1/1.</text>
</comment>
<dbReference type="PROSITE" id="PS50915">
    <property type="entry name" value="CRYSTALLIN_BETA_GAMMA"/>
    <property type="match status" value="2"/>
</dbReference>
<dbReference type="InterPro" id="IPR050069">
    <property type="entry name" value="Urease_subunit"/>
</dbReference>
<dbReference type="InterPro" id="IPR036461">
    <property type="entry name" value="Urease_betasu_sf"/>
</dbReference>
<comment type="similarity">
    <text evidence="5">Belongs to the urease beta subunit family.</text>
</comment>
<dbReference type="InterPro" id="IPR002019">
    <property type="entry name" value="Urease_beta-like"/>
</dbReference>
<comment type="similarity">
    <text evidence="1">Belongs to the beta/gamma-crystallin family.</text>
</comment>
<dbReference type="HAMAP" id="MF_01954">
    <property type="entry name" value="Urease_beta"/>
    <property type="match status" value="1"/>
</dbReference>
<dbReference type="InterPro" id="IPR001064">
    <property type="entry name" value="Beta/gamma_crystallin"/>
</dbReference>
<evidence type="ECO:0000313" key="7">
    <source>
        <dbReference type="EMBL" id="MBH8560907.1"/>
    </source>
</evidence>
<dbReference type="Gene3D" id="2.10.150.10">
    <property type="entry name" value="Urease, beta subunit"/>
    <property type="match status" value="1"/>
</dbReference>
<feature type="domain" description="Beta/gamma crystallin 'Greek key'" evidence="6">
    <location>
        <begin position="5"/>
        <end position="46"/>
    </location>
</feature>
<keyword evidence="2" id="KW-0677">Repeat</keyword>
<dbReference type="PANTHER" id="PTHR33569:SF1">
    <property type="entry name" value="UREASE"/>
    <property type="match status" value="1"/>
</dbReference>
<name>A0A8J7HKP0_9NOST</name>
<dbReference type="GO" id="GO:0009039">
    <property type="term" value="F:urease activity"/>
    <property type="evidence" value="ECO:0007669"/>
    <property type="project" value="UniProtKB-UniRule"/>
</dbReference>
<comment type="caution">
    <text evidence="7">The sequence shown here is derived from an EMBL/GenBank/DDBJ whole genome shotgun (WGS) entry which is preliminary data.</text>
</comment>
<dbReference type="PANTHER" id="PTHR33569">
    <property type="entry name" value="UREASE"/>
    <property type="match status" value="1"/>
</dbReference>
<dbReference type="EMBL" id="JAECZC010000002">
    <property type="protein sequence ID" value="MBH8560907.1"/>
    <property type="molecule type" value="Genomic_DNA"/>
</dbReference>
<dbReference type="Gene3D" id="2.60.20.10">
    <property type="entry name" value="Crystallins"/>
    <property type="match status" value="1"/>
</dbReference>
<evidence type="ECO:0000256" key="5">
    <source>
        <dbReference type="HAMAP-Rule" id="MF_01954"/>
    </source>
</evidence>
<dbReference type="SMART" id="SM00247">
    <property type="entry name" value="XTALbg"/>
    <property type="match status" value="1"/>
</dbReference>
<reference evidence="7 8" key="1">
    <citation type="journal article" date="2021" name="Int. J. Syst. Evol. Microbiol.">
        <title>Amazonocrinis nigriterrae gen. nov., sp. nov., Atlanticothrix silvestris gen. nov., sp. nov. and Dendronalium phyllosphericum gen. nov., sp. nov., nostocacean cyanobacteria from Brazilian environments.</title>
        <authorList>
            <person name="Alvarenga D.O."/>
            <person name="Andreote A.P.D."/>
            <person name="Branco L.H.Z."/>
            <person name="Delbaje E."/>
            <person name="Cruz R.B."/>
            <person name="Varani A.M."/>
            <person name="Fiore M.F."/>
        </authorList>
    </citation>
    <scope>NUCLEOTIDE SEQUENCE [LARGE SCALE GENOMIC DNA]</scope>
    <source>
        <strain evidence="7 8">CENA67</strain>
    </source>
</reference>
<comment type="subcellular location">
    <subcellularLocation>
        <location evidence="5">Cytoplasm</location>
    </subcellularLocation>
</comment>
<proteinExistence type="inferred from homology"/>
<keyword evidence="5" id="KW-0963">Cytoplasm</keyword>
<dbReference type="UniPathway" id="UPA00258">
    <property type="reaction ID" value="UER00370"/>
</dbReference>
<feature type="domain" description="Beta/gamma crystallin 'Greek key'" evidence="6">
    <location>
        <begin position="48"/>
        <end position="93"/>
    </location>
</feature>
<keyword evidence="8" id="KW-1185">Reference proteome</keyword>
<protein>
    <recommendedName>
        <fullName evidence="5">Urease subunit beta</fullName>
        <ecNumber evidence="5">3.5.1.5</ecNumber>
    </recommendedName>
    <alternativeName>
        <fullName evidence="5">Urea amidohydrolase subunit beta</fullName>
    </alternativeName>
</protein>
<dbReference type="NCBIfam" id="NF009682">
    <property type="entry name" value="PRK13203.1"/>
    <property type="match status" value="1"/>
</dbReference>
<organism evidence="7 8">
    <name type="scientific">Amazonocrinis nigriterrae CENA67</name>
    <dbReference type="NCBI Taxonomy" id="2794033"/>
    <lineage>
        <taxon>Bacteria</taxon>
        <taxon>Bacillati</taxon>
        <taxon>Cyanobacteriota</taxon>
        <taxon>Cyanophyceae</taxon>
        <taxon>Nostocales</taxon>
        <taxon>Nostocaceae</taxon>
        <taxon>Amazonocrinis</taxon>
        <taxon>Amazonocrinis nigriterrae</taxon>
    </lineage>
</organism>
<dbReference type="Pfam" id="PF00699">
    <property type="entry name" value="Urease_beta"/>
    <property type="match status" value="1"/>
</dbReference>
<evidence type="ECO:0000313" key="8">
    <source>
        <dbReference type="Proteomes" id="UP000632766"/>
    </source>
</evidence>
<evidence type="ECO:0000256" key="4">
    <source>
        <dbReference type="ARBA" id="ARBA00047778"/>
    </source>
</evidence>
<comment type="subunit">
    <text evidence="5">Heterotrimer of UreA (gamma), UreB (beta) and UreC (alpha) subunits. Three heterotrimers associate to form the active enzyme.</text>
</comment>
<dbReference type="SUPFAM" id="SSF49695">
    <property type="entry name" value="gamma-Crystallin-like"/>
    <property type="match status" value="1"/>
</dbReference>
<dbReference type="CDD" id="cd00407">
    <property type="entry name" value="Urease_beta"/>
    <property type="match status" value="1"/>
</dbReference>
<comment type="catalytic activity">
    <reaction evidence="4 5">
        <text>urea + 2 H2O + H(+) = hydrogencarbonate + 2 NH4(+)</text>
        <dbReference type="Rhea" id="RHEA:20557"/>
        <dbReference type="ChEBI" id="CHEBI:15377"/>
        <dbReference type="ChEBI" id="CHEBI:15378"/>
        <dbReference type="ChEBI" id="CHEBI:16199"/>
        <dbReference type="ChEBI" id="CHEBI:17544"/>
        <dbReference type="ChEBI" id="CHEBI:28938"/>
        <dbReference type="EC" id="3.5.1.5"/>
    </reaction>
</comment>
<gene>
    <name evidence="5" type="primary">ureB</name>
    <name evidence="7" type="ORF">I8748_01710</name>
</gene>
<dbReference type="EC" id="3.5.1.5" evidence="5"/>
<keyword evidence="3 5" id="KW-0378">Hydrolase</keyword>
<sequence>MYTSNQVVIYDGANYQGNNKELGEGEYNIYELGIGDNQLSSLTVPAGFKVIVYEYEDFRGRSKTFTSNVPDLNVIQVEGKSFDNNASSIKVEKIANIPGQIIITKAEPLELNAGRKITKIRVSNQGDRPIQVGSHFHFFEVNNGYQEKKGLEFDREQAYGKRLNIPAGTAIRFEPGDTKEVELIPFVGKREIYGFNGLVNKPLGN</sequence>
<dbReference type="InterPro" id="IPR011024">
    <property type="entry name" value="G_crystallin-like"/>
</dbReference>
<evidence type="ECO:0000259" key="6">
    <source>
        <dbReference type="PROSITE" id="PS50915"/>
    </source>
</evidence>
<dbReference type="NCBIfam" id="TIGR00192">
    <property type="entry name" value="urease_beta"/>
    <property type="match status" value="1"/>
</dbReference>
<dbReference type="AlphaFoldDB" id="A0A8J7HKP0"/>
<evidence type="ECO:0000256" key="1">
    <source>
        <dbReference type="ARBA" id="ARBA00009646"/>
    </source>
</evidence>
<evidence type="ECO:0000256" key="2">
    <source>
        <dbReference type="ARBA" id="ARBA00022737"/>
    </source>
</evidence>
<dbReference type="GO" id="GO:0043419">
    <property type="term" value="P:urea catabolic process"/>
    <property type="evidence" value="ECO:0007669"/>
    <property type="project" value="UniProtKB-UniRule"/>
</dbReference>
<dbReference type="GO" id="GO:0035550">
    <property type="term" value="C:urease complex"/>
    <property type="evidence" value="ECO:0007669"/>
    <property type="project" value="InterPro"/>
</dbReference>
<dbReference type="Proteomes" id="UP000632766">
    <property type="component" value="Unassembled WGS sequence"/>
</dbReference>
<accession>A0A8J7HKP0</accession>
<evidence type="ECO:0000256" key="3">
    <source>
        <dbReference type="ARBA" id="ARBA00022801"/>
    </source>
</evidence>